<name>A0ACC5W1F6_9BACT</name>
<evidence type="ECO:0000313" key="2">
    <source>
        <dbReference type="Proteomes" id="UP001319828"/>
    </source>
</evidence>
<keyword evidence="2" id="KW-1185">Reference proteome</keyword>
<reference evidence="1" key="1">
    <citation type="submission" date="2020-07" db="EMBL/GenBank/DDBJ databases">
        <title>Campylobacter molothri sp. nov. isolated from wild birds.</title>
        <authorList>
            <person name="Miller W.G."/>
            <person name="Chapman M.H."/>
            <person name="Yee E."/>
            <person name="Lopes B.S."/>
            <person name="Forbes K.J."/>
        </authorList>
    </citation>
    <scope>NUCLEOTIDE SEQUENCE</scope>
    <source>
        <strain evidence="1">RM9754</strain>
    </source>
</reference>
<comment type="caution">
    <text evidence="1">The sequence shown here is derived from an EMBL/GenBank/DDBJ whole genome shotgun (WGS) entry which is preliminary data.</text>
</comment>
<organism evidence="1 2">
    <name type="scientific">Campylobacter molothri</name>
    <dbReference type="NCBI Taxonomy" id="1032242"/>
    <lineage>
        <taxon>Bacteria</taxon>
        <taxon>Pseudomonadati</taxon>
        <taxon>Campylobacterota</taxon>
        <taxon>Epsilonproteobacteria</taxon>
        <taxon>Campylobacterales</taxon>
        <taxon>Campylobacteraceae</taxon>
        <taxon>Campylobacter</taxon>
    </lineage>
</organism>
<accession>A0ACC5W1F6</accession>
<keyword evidence="1" id="KW-0547">Nucleotide-binding</keyword>
<keyword evidence="1" id="KW-0067">ATP-binding</keyword>
<dbReference type="EMBL" id="JACHUQ010000008">
    <property type="protein sequence ID" value="MBZ7974779.1"/>
    <property type="molecule type" value="Genomic_DNA"/>
</dbReference>
<sequence>MKKYILSLALVATCALAGELKYQEIDGFLSPESVFVDKNAMYVSNVGKKLEPLAKDHDGFISKLDKNGKILEYKFLNDLDAPKGMMEIGNILYVVDIDTLKGFDLSNKKEVFNLPIKGSIFLNDIEKLNDKTLLISDTGTGIIYKVDLKTKKYNNLLKLDLKEYGGPNGLFLHKNLLYIAGYDPSGVSGGVVLSYNLKNKKIQVLKSEKEPYDGIVLKNNILYISSWGKDLNGIIYALNLKNKNIKKLNLPLMKGPADIFLDKNDLWIPKMAEGKILKVELK</sequence>
<dbReference type="Proteomes" id="UP001319828">
    <property type="component" value="Unassembled WGS sequence"/>
</dbReference>
<gene>
    <name evidence="1" type="ORF">H2252_05240</name>
</gene>
<proteinExistence type="predicted"/>
<protein>
    <submittedName>
        <fullName evidence="1">ATP-binding protein</fullName>
    </submittedName>
</protein>
<evidence type="ECO:0000313" key="1">
    <source>
        <dbReference type="EMBL" id="MBZ7974779.1"/>
    </source>
</evidence>